<evidence type="ECO:0000313" key="2">
    <source>
        <dbReference type="EMBL" id="MCG9024549.1"/>
    </source>
</evidence>
<reference evidence="1" key="3">
    <citation type="submission" date="2017-06" db="EMBL/GenBank/DDBJ databases">
        <authorList>
            <person name="Kim H.J."/>
            <person name="Triplett B.A."/>
        </authorList>
    </citation>
    <scope>NUCLEOTIDE SEQUENCE</scope>
    <source>
        <strain evidence="1">HLGZ1</strain>
    </source>
</reference>
<protein>
    <submittedName>
        <fullName evidence="1">Uncharacterized protein</fullName>
    </submittedName>
</protein>
<gene>
    <name evidence="2" type="ORF">LH440_01275</name>
    <name evidence="1" type="ORF">LHGZ1_0715</name>
</gene>
<accession>A0A248LGJ6</accession>
<name>A0A248LGJ6_9NEIS</name>
<organism evidence="1 3">
    <name type="scientific">Laribacter hongkongensis</name>
    <dbReference type="NCBI Taxonomy" id="168471"/>
    <lineage>
        <taxon>Bacteria</taxon>
        <taxon>Pseudomonadati</taxon>
        <taxon>Pseudomonadota</taxon>
        <taxon>Betaproteobacteria</taxon>
        <taxon>Neisseriales</taxon>
        <taxon>Aquaspirillaceae</taxon>
        <taxon>Laribacter</taxon>
    </lineage>
</organism>
<evidence type="ECO:0000313" key="4">
    <source>
        <dbReference type="Proteomes" id="UP001200247"/>
    </source>
</evidence>
<reference evidence="3" key="2">
    <citation type="submission" date="2017-06" db="EMBL/GenBank/DDBJ databases">
        <title>Whole genome sequence of Laribacter hongkongensis LHGZ1.</title>
        <authorList>
            <person name="Chen D."/>
            <person name="Wu H."/>
            <person name="Chen J."/>
        </authorList>
    </citation>
    <scope>NUCLEOTIDE SEQUENCE [LARGE SCALE GENOMIC DNA]</scope>
    <source>
        <strain evidence="3">LHGZ1</strain>
    </source>
</reference>
<sequence>MGDTPDKRKGAILRCGCRSGIRYLSGRNGMGKPARLAAGIRPEAEAGMLEKALANPEADA</sequence>
<reference evidence="1" key="1">
    <citation type="journal article" date="2017" name="J. Antimicrob. Chemother.">
        <title>Emergence and genomic analysis of MDR Laribacter hongkongensis strain HLGZ1 from Guangzhou, China.</title>
        <authorList>
            <person name="Wu H.K."/>
            <person name="Chen J.H."/>
            <person name="Yang L."/>
            <person name="Li A.R."/>
            <person name="Su D.H."/>
            <person name="Lin Y.P."/>
            <person name="Chen D.Q."/>
        </authorList>
    </citation>
    <scope>NUCLEOTIDE SEQUENCE</scope>
    <source>
        <strain evidence="1">HLGZ1</strain>
    </source>
</reference>
<evidence type="ECO:0000313" key="3">
    <source>
        <dbReference type="Proteomes" id="UP000197424"/>
    </source>
</evidence>
<dbReference type="EMBL" id="CP022115">
    <property type="protein sequence ID" value="ASJ23546.1"/>
    <property type="molecule type" value="Genomic_DNA"/>
</dbReference>
<dbReference type="Proteomes" id="UP000197424">
    <property type="component" value="Chromosome"/>
</dbReference>
<dbReference type="EMBL" id="JAJAXM010000002">
    <property type="protein sequence ID" value="MCG9024549.1"/>
    <property type="molecule type" value="Genomic_DNA"/>
</dbReference>
<dbReference type="GeneID" id="75111061"/>
<dbReference type="AlphaFoldDB" id="A0A248LGJ6"/>
<proteinExistence type="predicted"/>
<evidence type="ECO:0000313" key="1">
    <source>
        <dbReference type="EMBL" id="ASJ23546.1"/>
    </source>
</evidence>
<dbReference type="Proteomes" id="UP001200247">
    <property type="component" value="Unassembled WGS sequence"/>
</dbReference>
<dbReference type="RefSeq" id="WP_012696206.1">
    <property type="nucleotide sequence ID" value="NZ_CP022115.1"/>
</dbReference>
<reference evidence="2 4" key="4">
    <citation type="submission" date="2021-10" db="EMBL/GenBank/DDBJ databases">
        <title>Whole-genome sequencing analysis of Laribacter hongkongensis: virulence gene profiles, carbohydrate-active enzyme prediction, and antimicrobial resistance characterization.</title>
        <authorList>
            <person name="Yuan P."/>
            <person name="Zhan Y."/>
            <person name="Chen D."/>
        </authorList>
    </citation>
    <scope>NUCLEOTIDE SEQUENCE [LARGE SCALE GENOMIC DNA]</scope>
    <source>
        <strain evidence="2 4">W67</strain>
    </source>
</reference>